<dbReference type="RefSeq" id="XP_024701638.1">
    <property type="nucleotide sequence ID" value="XM_024846898.1"/>
</dbReference>
<evidence type="ECO:0000313" key="2">
    <source>
        <dbReference type="Proteomes" id="UP000234275"/>
    </source>
</evidence>
<dbReference type="AlphaFoldDB" id="A0A2I2G0H7"/>
<dbReference type="OrthoDB" id="3029470at2759"/>
<sequence>MTSTAVQDQVDDVESFFDPAVCAALYNRIIHIGFEGSQCGQRGDRLAKNWFHAWRNDPHVHKCRETFPEILTSFLEQIEVIIDQDGHPKHHAFVQHLQVVSSPTRTLALGPGSSWMEIDDCILLFRNNLYCLTDCPGVLMDLSDLMVCYLPSIYDFNPDNPEASSWYPLRVLLERLNAIIEVGKYRPVPYGSAQDGYKPLSPDILCWEVVPWTDPFLKQTLDAYNALVEAITARLPFPTEDQRPPLATDEFLSAEVKGFPRAFLLSASKPSFQFIAPGLTIYDVNQPPPLPRADSTTNDYDAPSMHYTEAFHDPLILFPAVGYIKEGAGLWICPDEGWADTARLVLPYVLSSYPDHTGEQVTRPSATQLWQQGECPFYVDHSTRLGTMLNQWRVLVEEGMWTVGANGVEGGVEFYRQAEDVDKAGWFCLMDDCFDLSEIAFRY</sequence>
<dbReference type="Proteomes" id="UP000234275">
    <property type="component" value="Unassembled WGS sequence"/>
</dbReference>
<evidence type="ECO:0000313" key="1">
    <source>
        <dbReference type="EMBL" id="PLB46336.1"/>
    </source>
</evidence>
<name>A0A2I2G0H7_9EURO</name>
<comment type="caution">
    <text evidence="1">The sequence shown here is derived from an EMBL/GenBank/DDBJ whole genome shotgun (WGS) entry which is preliminary data.</text>
</comment>
<organism evidence="1 2">
    <name type="scientific">Aspergillus steynii IBT 23096</name>
    <dbReference type="NCBI Taxonomy" id="1392250"/>
    <lineage>
        <taxon>Eukaryota</taxon>
        <taxon>Fungi</taxon>
        <taxon>Dikarya</taxon>
        <taxon>Ascomycota</taxon>
        <taxon>Pezizomycotina</taxon>
        <taxon>Eurotiomycetes</taxon>
        <taxon>Eurotiomycetidae</taxon>
        <taxon>Eurotiales</taxon>
        <taxon>Aspergillaceae</taxon>
        <taxon>Aspergillus</taxon>
        <taxon>Aspergillus subgen. Circumdati</taxon>
    </lineage>
</organism>
<gene>
    <name evidence="1" type="ORF">P170DRAFT_411542</name>
</gene>
<protein>
    <submittedName>
        <fullName evidence="1">Uncharacterized protein</fullName>
    </submittedName>
</protein>
<keyword evidence="2" id="KW-1185">Reference proteome</keyword>
<dbReference type="EMBL" id="MSFO01000006">
    <property type="protein sequence ID" value="PLB46336.1"/>
    <property type="molecule type" value="Genomic_DNA"/>
</dbReference>
<accession>A0A2I2G0H7</accession>
<proteinExistence type="predicted"/>
<dbReference type="GeneID" id="36554597"/>
<reference evidence="1 2" key="1">
    <citation type="submission" date="2016-12" db="EMBL/GenBank/DDBJ databases">
        <title>The genomes of Aspergillus section Nigri reveals drivers in fungal speciation.</title>
        <authorList>
            <consortium name="DOE Joint Genome Institute"/>
            <person name="Vesth T.C."/>
            <person name="Nybo J."/>
            <person name="Theobald S."/>
            <person name="Brandl J."/>
            <person name="Frisvad J.C."/>
            <person name="Nielsen K.F."/>
            <person name="Lyhne E.K."/>
            <person name="Kogle M.E."/>
            <person name="Kuo A."/>
            <person name="Riley R."/>
            <person name="Clum A."/>
            <person name="Nolan M."/>
            <person name="Lipzen A."/>
            <person name="Salamov A."/>
            <person name="Henrissat B."/>
            <person name="Wiebenga A."/>
            <person name="De Vries R.P."/>
            <person name="Grigoriev I.V."/>
            <person name="Mortensen U.H."/>
            <person name="Andersen M.R."/>
            <person name="Baker S.E."/>
        </authorList>
    </citation>
    <scope>NUCLEOTIDE SEQUENCE [LARGE SCALE GENOMIC DNA]</scope>
    <source>
        <strain evidence="1 2">IBT 23096</strain>
    </source>
</reference>
<dbReference type="VEuPathDB" id="FungiDB:P170DRAFT_411542"/>
<dbReference type="STRING" id="1392250.A0A2I2G0H7"/>